<proteinExistence type="predicted"/>
<protein>
    <submittedName>
        <fullName evidence="1">Delta-aminolevulinic acid dehydratase</fullName>
    </submittedName>
</protein>
<reference evidence="1 2" key="1">
    <citation type="submission" date="2017-07" db="EMBL/GenBank/DDBJ databases">
        <title>Isolation and whole genome analysis of endospore-forming bacteria from heroin.</title>
        <authorList>
            <person name="Kalinowski J."/>
            <person name="Ahrens B."/>
            <person name="Al-Dilaimi A."/>
            <person name="Winkler A."/>
            <person name="Wibberg D."/>
            <person name="Schleenbecker U."/>
            <person name="Ruckert C."/>
            <person name="Wolfel R."/>
            <person name="Grass G."/>
        </authorList>
    </citation>
    <scope>NUCLEOTIDE SEQUENCE [LARGE SCALE GENOMIC DNA]</scope>
    <source>
        <strain evidence="1 2">7539</strain>
    </source>
</reference>
<accession>A0A268NXL4</accession>
<comment type="caution">
    <text evidence="1">The sequence shown here is derived from an EMBL/GenBank/DDBJ whole genome shotgun (WGS) entry which is preliminary data.</text>
</comment>
<organism evidence="1 2">
    <name type="scientific">Shouchella clausii</name>
    <name type="common">Alkalihalobacillus clausii</name>
    <dbReference type="NCBI Taxonomy" id="79880"/>
    <lineage>
        <taxon>Bacteria</taxon>
        <taxon>Bacillati</taxon>
        <taxon>Bacillota</taxon>
        <taxon>Bacilli</taxon>
        <taxon>Bacillales</taxon>
        <taxon>Bacillaceae</taxon>
        <taxon>Shouchella</taxon>
    </lineage>
</organism>
<sequence length="182" mass="20446">MSEPNMRITLAVGPNCELEALSLRSVLEYYGARVHMHWIGRPNDLVGILSGKTRDKSEYLILCFHGEEGQFILPELAEDVYEENEHRSCYFGAAQVLQHAHLEGVHVVATGCTLGDKKLAEAFKHGKAESYIAPKDDVDGNASLLFVLMFMYELINNSSTKRTAFERAQAIDDETGLYQLFF</sequence>
<evidence type="ECO:0000313" key="2">
    <source>
        <dbReference type="Proteomes" id="UP000216207"/>
    </source>
</evidence>
<dbReference type="EMBL" id="NPCC01000019">
    <property type="protein sequence ID" value="PAE88256.1"/>
    <property type="molecule type" value="Genomic_DNA"/>
</dbReference>
<dbReference type="RefSeq" id="WP_095326850.1">
    <property type="nucleotide sequence ID" value="NZ_NPCC01000019.1"/>
</dbReference>
<evidence type="ECO:0000313" key="1">
    <source>
        <dbReference type="EMBL" id="PAE88256.1"/>
    </source>
</evidence>
<dbReference type="Proteomes" id="UP000216207">
    <property type="component" value="Unassembled WGS sequence"/>
</dbReference>
<gene>
    <name evidence="1" type="ORF">CHH72_14200</name>
</gene>
<dbReference type="AlphaFoldDB" id="A0A268NXL4"/>
<name>A0A268NXL4_SHOCL</name>